<dbReference type="Pfam" id="PF00466">
    <property type="entry name" value="Ribosomal_L10"/>
    <property type="match status" value="1"/>
</dbReference>
<evidence type="ECO:0000256" key="1">
    <source>
        <dbReference type="ARBA" id="ARBA00002633"/>
    </source>
</evidence>
<dbReference type="CDD" id="cd05797">
    <property type="entry name" value="Ribosomal_L10"/>
    <property type="match status" value="1"/>
</dbReference>
<dbReference type="NCBIfam" id="NF000955">
    <property type="entry name" value="PRK00099.1-1"/>
    <property type="match status" value="1"/>
</dbReference>
<dbReference type="Proteomes" id="UP000654401">
    <property type="component" value="Unassembled WGS sequence"/>
</dbReference>
<evidence type="ECO:0000256" key="3">
    <source>
        <dbReference type="ARBA" id="ARBA00022980"/>
    </source>
</evidence>
<name>A0A8J6TRX5_9GAMM</name>
<dbReference type="InterPro" id="IPR022973">
    <property type="entry name" value="Ribosomal_uL10_bac"/>
</dbReference>
<keyword evidence="3 6" id="KW-0689">Ribosomal protein</keyword>
<comment type="similarity">
    <text evidence="2 6">Belongs to the universal ribosomal protein uL10 family.</text>
</comment>
<organism evidence="7 8">
    <name type="scientific">Candidatus Thiopontia autotrophica</name>
    <dbReference type="NCBI Taxonomy" id="2841688"/>
    <lineage>
        <taxon>Bacteria</taxon>
        <taxon>Pseudomonadati</taxon>
        <taxon>Pseudomonadota</taxon>
        <taxon>Gammaproteobacteria</taxon>
        <taxon>Candidatus Thiopontia</taxon>
    </lineage>
</organism>
<comment type="caution">
    <text evidence="7">The sequence shown here is derived from an EMBL/GenBank/DDBJ whole genome shotgun (WGS) entry which is preliminary data.</text>
</comment>
<evidence type="ECO:0000313" key="7">
    <source>
        <dbReference type="EMBL" id="MBC8518838.1"/>
    </source>
</evidence>
<evidence type="ECO:0000313" key="8">
    <source>
        <dbReference type="Proteomes" id="UP000654401"/>
    </source>
</evidence>
<accession>A0A8J6TRX5</accession>
<dbReference type="EMBL" id="JACNFK010000007">
    <property type="protein sequence ID" value="MBC8518838.1"/>
    <property type="molecule type" value="Genomic_DNA"/>
</dbReference>
<sequence length="175" mass="18864">MALNLEQKKAVVAEVSEVAASALSVVAAEYRGLTGEELTELRVKSRDAGVRIRVVKNSLARRAFEDTGYACMNEALVGPLILGFSQEDPGGAARVMKDFSKEHDKLVVRALSLGDSLMDASQLNAVASLPTYDQAISMLMSVMKAPVEKFVRTLAEPHSKMVRTIAAVRDVKEAA</sequence>
<dbReference type="SUPFAM" id="SSF160369">
    <property type="entry name" value="Ribosomal protein L10-like"/>
    <property type="match status" value="1"/>
</dbReference>
<dbReference type="Gene3D" id="6.10.250.2350">
    <property type="match status" value="2"/>
</dbReference>
<dbReference type="GO" id="GO:0070180">
    <property type="term" value="F:large ribosomal subunit rRNA binding"/>
    <property type="evidence" value="ECO:0007669"/>
    <property type="project" value="UniProtKB-UniRule"/>
</dbReference>
<dbReference type="Gene3D" id="3.30.70.1730">
    <property type="match status" value="1"/>
</dbReference>
<reference evidence="7 8" key="1">
    <citation type="submission" date="2020-08" db="EMBL/GenBank/DDBJ databases">
        <title>Bridging the membrane lipid divide: bacteria of the FCB group superphylum have the potential to synthesize archaeal ether lipids.</title>
        <authorList>
            <person name="Villanueva L."/>
            <person name="Von Meijenfeldt F.A.B."/>
            <person name="Westbye A.B."/>
            <person name="Yadav S."/>
            <person name="Hopmans E.C."/>
            <person name="Dutilh B.E."/>
            <person name="Sinninghe Damste J.S."/>
        </authorList>
    </citation>
    <scope>NUCLEOTIDE SEQUENCE [LARGE SCALE GENOMIC DNA]</scope>
    <source>
        <strain evidence="7">NIOZ-UU100</strain>
    </source>
</reference>
<keyword evidence="6" id="KW-0694">RNA-binding</keyword>
<keyword evidence="6" id="KW-0699">rRNA-binding</keyword>
<evidence type="ECO:0000256" key="6">
    <source>
        <dbReference type="HAMAP-Rule" id="MF_00362"/>
    </source>
</evidence>
<proteinExistence type="inferred from homology"/>
<evidence type="ECO:0000256" key="4">
    <source>
        <dbReference type="ARBA" id="ARBA00023274"/>
    </source>
</evidence>
<dbReference type="AlphaFoldDB" id="A0A8J6TRX5"/>
<dbReference type="InterPro" id="IPR001790">
    <property type="entry name" value="Ribosomal_uL10"/>
</dbReference>
<protein>
    <recommendedName>
        <fullName evidence="5 6">Large ribosomal subunit protein uL10</fullName>
    </recommendedName>
</protein>
<evidence type="ECO:0000256" key="5">
    <source>
        <dbReference type="ARBA" id="ARBA00035202"/>
    </source>
</evidence>
<dbReference type="InterPro" id="IPR047865">
    <property type="entry name" value="Ribosomal_uL10_bac_type"/>
</dbReference>
<keyword evidence="4 6" id="KW-0687">Ribonucleoprotein</keyword>
<evidence type="ECO:0000256" key="2">
    <source>
        <dbReference type="ARBA" id="ARBA00008889"/>
    </source>
</evidence>
<dbReference type="GO" id="GO:1990904">
    <property type="term" value="C:ribonucleoprotein complex"/>
    <property type="evidence" value="ECO:0007669"/>
    <property type="project" value="UniProtKB-KW"/>
</dbReference>
<comment type="function">
    <text evidence="1 6">Forms part of the ribosomal stalk, playing a central role in the interaction of the ribosome with GTP-bound translation factors.</text>
</comment>
<dbReference type="HAMAP" id="MF_00362">
    <property type="entry name" value="Ribosomal_uL10"/>
    <property type="match status" value="1"/>
</dbReference>
<dbReference type="GO" id="GO:0006412">
    <property type="term" value="P:translation"/>
    <property type="evidence" value="ECO:0007669"/>
    <property type="project" value="UniProtKB-UniRule"/>
</dbReference>
<dbReference type="PANTHER" id="PTHR11560">
    <property type="entry name" value="39S RIBOSOMAL PROTEIN L10, MITOCHONDRIAL"/>
    <property type="match status" value="1"/>
</dbReference>
<dbReference type="InterPro" id="IPR043141">
    <property type="entry name" value="Ribosomal_uL10-like_sf"/>
</dbReference>
<comment type="subunit">
    <text evidence="6">Part of the ribosomal stalk of the 50S ribosomal subunit. The N-terminus interacts with L11 and the large rRNA to form the base of the stalk. The C-terminus forms an elongated spine to which L12 dimers bind in a sequential fashion forming a multimeric L10(L12)X complex.</text>
</comment>
<dbReference type="GO" id="GO:0005840">
    <property type="term" value="C:ribosome"/>
    <property type="evidence" value="ECO:0007669"/>
    <property type="project" value="UniProtKB-KW"/>
</dbReference>
<gene>
    <name evidence="6 7" type="primary">rplJ</name>
    <name evidence="7" type="ORF">H8D24_00330</name>
</gene>